<dbReference type="OrthoDB" id="2735536at2759"/>
<dbReference type="PANTHER" id="PTHR10366:SF564">
    <property type="entry name" value="STEROL-4-ALPHA-CARBOXYLATE 3-DEHYDROGENASE, DECARBOXYLATING"/>
    <property type="match status" value="1"/>
</dbReference>
<dbReference type="AlphaFoldDB" id="A0A074X147"/>
<dbReference type="PANTHER" id="PTHR10366">
    <property type="entry name" value="NAD DEPENDENT EPIMERASE/DEHYDRATASE"/>
    <property type="match status" value="1"/>
</dbReference>
<dbReference type="STRING" id="1043002.A0A074X147"/>
<comment type="similarity">
    <text evidence="2">Belongs to the NAD(P)-dependent epimerase/dehydratase family. Dihydroflavonol-4-reductase subfamily.</text>
</comment>
<gene>
    <name evidence="4" type="ORF">M438DRAFT_400780</name>
</gene>
<accession>A0A074X147</accession>
<organism evidence="4 5">
    <name type="scientific">Aureobasidium pullulans EXF-150</name>
    <dbReference type="NCBI Taxonomy" id="1043002"/>
    <lineage>
        <taxon>Eukaryota</taxon>
        <taxon>Fungi</taxon>
        <taxon>Dikarya</taxon>
        <taxon>Ascomycota</taxon>
        <taxon>Pezizomycotina</taxon>
        <taxon>Dothideomycetes</taxon>
        <taxon>Dothideomycetidae</taxon>
        <taxon>Dothideales</taxon>
        <taxon>Saccotheciaceae</taxon>
        <taxon>Aureobasidium</taxon>
    </lineage>
</organism>
<evidence type="ECO:0000256" key="2">
    <source>
        <dbReference type="ARBA" id="ARBA00023445"/>
    </source>
</evidence>
<dbReference type="Pfam" id="PF01370">
    <property type="entry name" value="Epimerase"/>
    <property type="match status" value="1"/>
</dbReference>
<keyword evidence="1" id="KW-0560">Oxidoreductase</keyword>
<dbReference type="RefSeq" id="XP_029755332.1">
    <property type="nucleotide sequence ID" value="XM_029909483.1"/>
</dbReference>
<keyword evidence="5" id="KW-1185">Reference proteome</keyword>
<evidence type="ECO:0000313" key="5">
    <source>
        <dbReference type="Proteomes" id="UP000030706"/>
    </source>
</evidence>
<protein>
    <submittedName>
        <fullName evidence="4">Cinnamoyl-CoA reductase</fullName>
    </submittedName>
</protein>
<dbReference type="SUPFAM" id="SSF51735">
    <property type="entry name" value="NAD(P)-binding Rossmann-fold domains"/>
    <property type="match status" value="1"/>
</dbReference>
<dbReference type="GeneID" id="40751789"/>
<dbReference type="HOGENOM" id="CLU_007383_9_2_1"/>
<feature type="domain" description="NAD-dependent epimerase/dehydratase" evidence="3">
    <location>
        <begin position="4"/>
        <end position="245"/>
    </location>
</feature>
<dbReference type="InterPro" id="IPR050425">
    <property type="entry name" value="NAD(P)_dehydrat-like"/>
</dbReference>
<dbReference type="Proteomes" id="UP000030706">
    <property type="component" value="Unassembled WGS sequence"/>
</dbReference>
<dbReference type="EMBL" id="KL585009">
    <property type="protein sequence ID" value="KEQ79145.1"/>
    <property type="molecule type" value="Genomic_DNA"/>
</dbReference>
<evidence type="ECO:0000256" key="1">
    <source>
        <dbReference type="ARBA" id="ARBA00023002"/>
    </source>
</evidence>
<dbReference type="Gene3D" id="3.40.50.720">
    <property type="entry name" value="NAD(P)-binding Rossmann-like Domain"/>
    <property type="match status" value="1"/>
</dbReference>
<evidence type="ECO:0000313" key="4">
    <source>
        <dbReference type="EMBL" id="KEQ79145.1"/>
    </source>
</evidence>
<reference evidence="4 5" key="1">
    <citation type="journal article" date="2014" name="BMC Genomics">
        <title>Genome sequencing of four Aureobasidium pullulans varieties: biotechnological potential, stress tolerance, and description of new species.</title>
        <authorList>
            <person name="Gostin Ar C."/>
            <person name="Ohm R.A."/>
            <person name="Kogej T."/>
            <person name="Sonjak S."/>
            <person name="Turk M."/>
            <person name="Zajc J."/>
            <person name="Zalar P."/>
            <person name="Grube M."/>
            <person name="Sun H."/>
            <person name="Han J."/>
            <person name="Sharma A."/>
            <person name="Chiniquy J."/>
            <person name="Ngan C.Y."/>
            <person name="Lipzen A."/>
            <person name="Barry K."/>
            <person name="Grigoriev I.V."/>
            <person name="Gunde-Cimerman N."/>
        </authorList>
    </citation>
    <scope>NUCLEOTIDE SEQUENCE [LARGE SCALE GENOMIC DNA]</scope>
    <source>
        <strain evidence="4 5">EXF-150</strain>
    </source>
</reference>
<dbReference type="GO" id="GO:0016616">
    <property type="term" value="F:oxidoreductase activity, acting on the CH-OH group of donors, NAD or NADP as acceptor"/>
    <property type="evidence" value="ECO:0007669"/>
    <property type="project" value="TreeGrafter"/>
</dbReference>
<proteinExistence type="inferred from homology"/>
<dbReference type="FunFam" id="3.40.50.720:FF:000085">
    <property type="entry name" value="Dihydroflavonol reductase"/>
    <property type="match status" value="1"/>
</dbReference>
<dbReference type="InterPro" id="IPR001509">
    <property type="entry name" value="Epimerase_deHydtase"/>
</dbReference>
<name>A0A074X147_AURPU</name>
<evidence type="ECO:0000259" key="3">
    <source>
        <dbReference type="Pfam" id="PF01370"/>
    </source>
</evidence>
<sequence>MSTALVTGGTGFIGIYVIKLLLERGDRVHTTVRDLKDQKKCQPLLSLQNAYPGKLHLFQADLLKEGSFAQAMQGCDIVHHVASPFLVPQQIKDGMKDIVEPAIKGTQNVLNTANQTESVKRIVLTSSIAAMYGDSADILHYDNATLTESHWNTTSTATSSAYSYSKVAAEREAWKICHAQSRWDLIAINPGLVIGPSLTPESASGSLHMLEAMYKGDNKMGAPELHYPIADVREVAEAHVRAGVDAAAKGRYIVASERSVSQLEMANLVRPYHKKPDVLPKKNLPKVMIYLAGPFMGVSMKWVSRNIGIGYKVDNRRSVEELGIVYRSKAETMRDHYNAWVEAGGK</sequence>
<dbReference type="InterPro" id="IPR036291">
    <property type="entry name" value="NAD(P)-bd_dom_sf"/>
</dbReference>